<dbReference type="EMBL" id="ML991810">
    <property type="protein sequence ID" value="KAF2233010.1"/>
    <property type="molecule type" value="Genomic_DNA"/>
</dbReference>
<dbReference type="AlphaFoldDB" id="A0A6A6H5K7"/>
<accession>A0A6A6H5K7</accession>
<gene>
    <name evidence="1" type="ORF">EV356DRAFT_548872</name>
</gene>
<dbReference type="Proteomes" id="UP000800092">
    <property type="component" value="Unassembled WGS sequence"/>
</dbReference>
<organism evidence="1 2">
    <name type="scientific">Viridothelium virens</name>
    <name type="common">Speckled blister lichen</name>
    <name type="synonym">Trypethelium virens</name>
    <dbReference type="NCBI Taxonomy" id="1048519"/>
    <lineage>
        <taxon>Eukaryota</taxon>
        <taxon>Fungi</taxon>
        <taxon>Dikarya</taxon>
        <taxon>Ascomycota</taxon>
        <taxon>Pezizomycotina</taxon>
        <taxon>Dothideomycetes</taxon>
        <taxon>Dothideomycetes incertae sedis</taxon>
        <taxon>Trypetheliales</taxon>
        <taxon>Trypetheliaceae</taxon>
        <taxon>Viridothelium</taxon>
    </lineage>
</organism>
<sequence length="160" mass="18106">WPVHRWRGRSFHVQVQSEHERYIVALNHRRGRRSRYQHPIRVDNTGGVERSYSCYAAEVAGKVLPCWDVSDYFCKVVTRGKREGQADSGGGKSPKAGLNLVRDGAIEWDDYFAKAFGVIRDKACDVRDGIGNCIDKVLSFRSNDTISENDGAQIRNSTME</sequence>
<keyword evidence="2" id="KW-1185">Reference proteome</keyword>
<reference evidence="1" key="1">
    <citation type="journal article" date="2020" name="Stud. Mycol.">
        <title>101 Dothideomycetes genomes: a test case for predicting lifestyles and emergence of pathogens.</title>
        <authorList>
            <person name="Haridas S."/>
            <person name="Albert R."/>
            <person name="Binder M."/>
            <person name="Bloem J."/>
            <person name="Labutti K."/>
            <person name="Salamov A."/>
            <person name="Andreopoulos B."/>
            <person name="Baker S."/>
            <person name="Barry K."/>
            <person name="Bills G."/>
            <person name="Bluhm B."/>
            <person name="Cannon C."/>
            <person name="Castanera R."/>
            <person name="Culley D."/>
            <person name="Daum C."/>
            <person name="Ezra D."/>
            <person name="Gonzalez J."/>
            <person name="Henrissat B."/>
            <person name="Kuo A."/>
            <person name="Liang C."/>
            <person name="Lipzen A."/>
            <person name="Lutzoni F."/>
            <person name="Magnuson J."/>
            <person name="Mondo S."/>
            <person name="Nolan M."/>
            <person name="Ohm R."/>
            <person name="Pangilinan J."/>
            <person name="Park H.-J."/>
            <person name="Ramirez L."/>
            <person name="Alfaro M."/>
            <person name="Sun H."/>
            <person name="Tritt A."/>
            <person name="Yoshinaga Y."/>
            <person name="Zwiers L.-H."/>
            <person name="Turgeon B."/>
            <person name="Goodwin S."/>
            <person name="Spatafora J."/>
            <person name="Crous P."/>
            <person name="Grigoriev I."/>
        </authorList>
    </citation>
    <scope>NUCLEOTIDE SEQUENCE</scope>
    <source>
        <strain evidence="1">Tuck. ex Michener</strain>
    </source>
</reference>
<evidence type="ECO:0000313" key="1">
    <source>
        <dbReference type="EMBL" id="KAF2233010.1"/>
    </source>
</evidence>
<feature type="non-terminal residue" evidence="1">
    <location>
        <position position="1"/>
    </location>
</feature>
<name>A0A6A6H5K7_VIRVR</name>
<protein>
    <submittedName>
        <fullName evidence="1">Uncharacterized protein</fullName>
    </submittedName>
</protein>
<evidence type="ECO:0000313" key="2">
    <source>
        <dbReference type="Proteomes" id="UP000800092"/>
    </source>
</evidence>
<proteinExistence type="predicted"/>